<dbReference type="EMBL" id="JAERUA010000012">
    <property type="protein sequence ID" value="KAI1892898.1"/>
    <property type="molecule type" value="Genomic_DNA"/>
</dbReference>
<organism evidence="2 3">
    <name type="scientific">Albula goreensis</name>
    <dbReference type="NCBI Taxonomy" id="1534307"/>
    <lineage>
        <taxon>Eukaryota</taxon>
        <taxon>Metazoa</taxon>
        <taxon>Chordata</taxon>
        <taxon>Craniata</taxon>
        <taxon>Vertebrata</taxon>
        <taxon>Euteleostomi</taxon>
        <taxon>Actinopterygii</taxon>
        <taxon>Neopterygii</taxon>
        <taxon>Teleostei</taxon>
        <taxon>Albuliformes</taxon>
        <taxon>Albulidae</taxon>
        <taxon>Albula</taxon>
    </lineage>
</organism>
<accession>A0A8T3DD79</accession>
<gene>
    <name evidence="2" type="ORF">AGOR_G00138260</name>
</gene>
<evidence type="ECO:0000256" key="1">
    <source>
        <dbReference type="SAM" id="MobiDB-lite"/>
    </source>
</evidence>
<name>A0A8T3DD79_9TELE</name>
<reference evidence="2" key="1">
    <citation type="submission" date="2021-01" db="EMBL/GenBank/DDBJ databases">
        <authorList>
            <person name="Zahm M."/>
            <person name="Roques C."/>
            <person name="Cabau C."/>
            <person name="Klopp C."/>
            <person name="Donnadieu C."/>
            <person name="Jouanno E."/>
            <person name="Lampietro C."/>
            <person name="Louis A."/>
            <person name="Herpin A."/>
            <person name="Echchiki A."/>
            <person name="Berthelot C."/>
            <person name="Parey E."/>
            <person name="Roest-Crollius H."/>
            <person name="Braasch I."/>
            <person name="Postlethwait J."/>
            <person name="Bobe J."/>
            <person name="Montfort J."/>
            <person name="Bouchez O."/>
            <person name="Begum T."/>
            <person name="Mejri S."/>
            <person name="Adams A."/>
            <person name="Chen W.-J."/>
            <person name="Guiguen Y."/>
        </authorList>
    </citation>
    <scope>NUCLEOTIDE SEQUENCE</scope>
    <source>
        <tissue evidence="2">Blood</tissue>
    </source>
</reference>
<proteinExistence type="predicted"/>
<keyword evidence="3" id="KW-1185">Reference proteome</keyword>
<feature type="compositionally biased region" description="Polar residues" evidence="1">
    <location>
        <begin position="32"/>
        <end position="42"/>
    </location>
</feature>
<comment type="caution">
    <text evidence="2">The sequence shown here is derived from an EMBL/GenBank/DDBJ whole genome shotgun (WGS) entry which is preliminary data.</text>
</comment>
<sequence>MIHTCGRVSAGPPRSPWGTVLPPGYERLREQQGVNSHPPTGQDSGGLPSRRALRRVSPWPQDGGRRQGAPAALPFPNAENSGDLQACGQPHRYRP</sequence>
<evidence type="ECO:0000313" key="2">
    <source>
        <dbReference type="EMBL" id="KAI1892898.1"/>
    </source>
</evidence>
<dbReference type="AlphaFoldDB" id="A0A8T3DD79"/>
<protein>
    <submittedName>
        <fullName evidence="2">Uncharacterized protein</fullName>
    </submittedName>
</protein>
<evidence type="ECO:0000313" key="3">
    <source>
        <dbReference type="Proteomes" id="UP000829720"/>
    </source>
</evidence>
<feature type="region of interest" description="Disordered" evidence="1">
    <location>
        <begin position="1"/>
        <end position="95"/>
    </location>
</feature>
<dbReference type="Proteomes" id="UP000829720">
    <property type="component" value="Unassembled WGS sequence"/>
</dbReference>